<sequence>MRSSIQRETISRSGEQQVHDPYFNHYAPFYSNNVYDLFGRDKGWNYNFHEFYDENTSKLPSNQLPAKLMKIQHKEAIEAHFFRCQLYGYNERHVKIQVDDKVLTISGRKRYKKFSTSFQLPENSMPNSFQKSMNRMGVVTITVPKMEIRRNNQRPLLININ</sequence>
<evidence type="ECO:0000259" key="4">
    <source>
        <dbReference type="PROSITE" id="PS01031"/>
    </source>
</evidence>
<dbReference type="InterPro" id="IPR002068">
    <property type="entry name" value="A-crystallin/Hsp20_dom"/>
</dbReference>
<dbReference type="Proteomes" id="UP001234989">
    <property type="component" value="Chromosome 9"/>
</dbReference>
<evidence type="ECO:0000256" key="1">
    <source>
        <dbReference type="ARBA" id="ARBA00023016"/>
    </source>
</evidence>
<evidence type="ECO:0000256" key="3">
    <source>
        <dbReference type="RuleBase" id="RU003616"/>
    </source>
</evidence>
<accession>A0AAF0UDT4</accession>
<comment type="similarity">
    <text evidence="2 3">Belongs to the small heat shock protein (HSP20) family.</text>
</comment>
<dbReference type="Pfam" id="PF00011">
    <property type="entry name" value="HSP20"/>
    <property type="match status" value="1"/>
</dbReference>
<organism evidence="5 6">
    <name type="scientific">Solanum verrucosum</name>
    <dbReference type="NCBI Taxonomy" id="315347"/>
    <lineage>
        <taxon>Eukaryota</taxon>
        <taxon>Viridiplantae</taxon>
        <taxon>Streptophyta</taxon>
        <taxon>Embryophyta</taxon>
        <taxon>Tracheophyta</taxon>
        <taxon>Spermatophyta</taxon>
        <taxon>Magnoliopsida</taxon>
        <taxon>eudicotyledons</taxon>
        <taxon>Gunneridae</taxon>
        <taxon>Pentapetalae</taxon>
        <taxon>asterids</taxon>
        <taxon>lamiids</taxon>
        <taxon>Solanales</taxon>
        <taxon>Solanaceae</taxon>
        <taxon>Solanoideae</taxon>
        <taxon>Solaneae</taxon>
        <taxon>Solanum</taxon>
    </lineage>
</organism>
<evidence type="ECO:0000313" key="6">
    <source>
        <dbReference type="Proteomes" id="UP001234989"/>
    </source>
</evidence>
<dbReference type="InterPro" id="IPR008978">
    <property type="entry name" value="HSP20-like_chaperone"/>
</dbReference>
<keyword evidence="1" id="KW-0346">Stress response</keyword>
<evidence type="ECO:0000313" key="5">
    <source>
        <dbReference type="EMBL" id="WMV44243.1"/>
    </source>
</evidence>
<feature type="domain" description="SHSP" evidence="4">
    <location>
        <begin position="62"/>
        <end position="161"/>
    </location>
</feature>
<dbReference type="Gene3D" id="2.60.40.790">
    <property type="match status" value="1"/>
</dbReference>
<evidence type="ECO:0000256" key="2">
    <source>
        <dbReference type="PROSITE-ProRule" id="PRU00285"/>
    </source>
</evidence>
<protein>
    <recommendedName>
        <fullName evidence="4">SHSP domain-containing protein</fullName>
    </recommendedName>
</protein>
<dbReference type="InterPro" id="IPR031107">
    <property type="entry name" value="Small_HSP"/>
</dbReference>
<proteinExistence type="inferred from homology"/>
<keyword evidence="6" id="KW-1185">Reference proteome</keyword>
<gene>
    <name evidence="5" type="ORF">MTR67_037628</name>
</gene>
<name>A0AAF0UDT4_SOLVR</name>
<dbReference type="PROSITE" id="PS01031">
    <property type="entry name" value="SHSP"/>
    <property type="match status" value="1"/>
</dbReference>
<dbReference type="AlphaFoldDB" id="A0AAF0UDT4"/>
<dbReference type="SUPFAM" id="SSF49764">
    <property type="entry name" value="HSP20-like chaperones"/>
    <property type="match status" value="1"/>
</dbReference>
<dbReference type="PANTHER" id="PTHR11527">
    <property type="entry name" value="HEAT-SHOCK PROTEIN 20 FAMILY MEMBER"/>
    <property type="match status" value="1"/>
</dbReference>
<reference evidence="5" key="1">
    <citation type="submission" date="2023-08" db="EMBL/GenBank/DDBJ databases">
        <title>A de novo genome assembly of Solanum verrucosum Schlechtendal, a Mexican diploid species geographically isolated from the other diploid A-genome species in potato relatives.</title>
        <authorList>
            <person name="Hosaka K."/>
        </authorList>
    </citation>
    <scope>NUCLEOTIDE SEQUENCE</scope>
    <source>
        <tissue evidence="5">Young leaves</tissue>
    </source>
</reference>
<dbReference type="EMBL" id="CP133620">
    <property type="protein sequence ID" value="WMV44243.1"/>
    <property type="molecule type" value="Genomic_DNA"/>
</dbReference>